<evidence type="ECO:0000259" key="2">
    <source>
        <dbReference type="Pfam" id="PF14534"/>
    </source>
</evidence>
<dbReference type="InterPro" id="IPR032710">
    <property type="entry name" value="NTF2-like_dom_sf"/>
</dbReference>
<dbReference type="Pfam" id="PF14534">
    <property type="entry name" value="DUF4440"/>
    <property type="match status" value="1"/>
</dbReference>
<dbReference type="RefSeq" id="WP_169533691.1">
    <property type="nucleotide sequence ID" value="NZ_JABBGH010000004.1"/>
</dbReference>
<accession>A0A7Y0AIH2</accession>
<dbReference type="EMBL" id="JABBGH010000004">
    <property type="protein sequence ID" value="NML67991.1"/>
    <property type="molecule type" value="Genomic_DNA"/>
</dbReference>
<dbReference type="AlphaFoldDB" id="A0A7Y0AIH2"/>
<sequence>MKAFFATLCLALLALPGIAQPARPTPGLASTAEVRAFTAQLTQVATAAQKRDTAALHRLFATEYRHYAPDNEVMNRKAELAYVSSKEWPFATVAVASPVTVNVYGPTAVTVAAVKFSGPGQAGKVFTSTLQILAVWVQRDGRWQVAVMHSKELPAKRTAKN</sequence>
<protein>
    <submittedName>
        <fullName evidence="3">Nuclear transport factor 2 family protein</fullName>
    </submittedName>
</protein>
<feature type="domain" description="DUF4440" evidence="2">
    <location>
        <begin position="39"/>
        <end position="145"/>
    </location>
</feature>
<dbReference type="SUPFAM" id="SSF54427">
    <property type="entry name" value="NTF2-like"/>
    <property type="match status" value="1"/>
</dbReference>
<keyword evidence="4" id="KW-1185">Reference proteome</keyword>
<organism evidence="3 4">
    <name type="scientific">Hymenobacter polaris</name>
    <dbReference type="NCBI Taxonomy" id="2682546"/>
    <lineage>
        <taxon>Bacteria</taxon>
        <taxon>Pseudomonadati</taxon>
        <taxon>Bacteroidota</taxon>
        <taxon>Cytophagia</taxon>
        <taxon>Cytophagales</taxon>
        <taxon>Hymenobacteraceae</taxon>
        <taxon>Hymenobacter</taxon>
    </lineage>
</organism>
<dbReference type="Proteomes" id="UP000559626">
    <property type="component" value="Unassembled WGS sequence"/>
</dbReference>
<comment type="caution">
    <text evidence="3">The sequence shown here is derived from an EMBL/GenBank/DDBJ whole genome shotgun (WGS) entry which is preliminary data.</text>
</comment>
<evidence type="ECO:0000256" key="1">
    <source>
        <dbReference type="SAM" id="SignalP"/>
    </source>
</evidence>
<evidence type="ECO:0000313" key="3">
    <source>
        <dbReference type="EMBL" id="NML67991.1"/>
    </source>
</evidence>
<feature type="signal peptide" evidence="1">
    <location>
        <begin position="1"/>
        <end position="21"/>
    </location>
</feature>
<feature type="chain" id="PRO_5030749401" evidence="1">
    <location>
        <begin position="22"/>
        <end position="161"/>
    </location>
</feature>
<gene>
    <name evidence="3" type="ORF">HHL22_22555</name>
</gene>
<evidence type="ECO:0000313" key="4">
    <source>
        <dbReference type="Proteomes" id="UP000559626"/>
    </source>
</evidence>
<reference evidence="3 4" key="1">
    <citation type="submission" date="2020-04" db="EMBL/GenBank/DDBJ databases">
        <title>Hymenobacter polaris sp. nov., isolated from Arctic soil.</title>
        <authorList>
            <person name="Dahal R.H."/>
        </authorList>
    </citation>
    <scope>NUCLEOTIDE SEQUENCE [LARGE SCALE GENOMIC DNA]</scope>
    <source>
        <strain evidence="3 4">RP-2-7</strain>
    </source>
</reference>
<keyword evidence="1" id="KW-0732">Signal</keyword>
<proteinExistence type="predicted"/>
<dbReference type="InterPro" id="IPR027843">
    <property type="entry name" value="DUF4440"/>
</dbReference>
<name>A0A7Y0AIH2_9BACT</name>
<dbReference type="Gene3D" id="3.10.450.50">
    <property type="match status" value="1"/>
</dbReference>